<sequence length="345" mass="38225">MNELQREYYAFINNMDVRLGAFVLADLPETFDNEDGTTAKFPKDFGPKSLPMLEFFVLSRFSSPDEVIDPENRRFVEGLIRYLGETYLRAIGGAWDHDEETGNGMPFIRPDTEEGPLKGEPIPILAIILAAVDARTAEVFTAVLDKARENLGGDGSPKRNCTGLAMGMLTAENSSEDEVEFLSRFIGTVEPGIAAWTQEQADPSSWAYERESLVRLGKQIKVRYDSRDEMMSEEETPFVAGAMRFIGETIRRIGFGQWRYGADLEADDPRSRQPFIRFIIGDQNLDMVPWRLTQTALEDTDSIAAGLDTVISMREEEAANEEASTKSDSADASGGADASGSADQN</sequence>
<evidence type="ECO:0000256" key="1">
    <source>
        <dbReference type="SAM" id="MobiDB-lite"/>
    </source>
</evidence>
<organism evidence="2 3">
    <name type="scientific">Brevibacterium picturae</name>
    <dbReference type="NCBI Taxonomy" id="260553"/>
    <lineage>
        <taxon>Bacteria</taxon>
        <taxon>Bacillati</taxon>
        <taxon>Actinomycetota</taxon>
        <taxon>Actinomycetes</taxon>
        <taxon>Micrococcales</taxon>
        <taxon>Brevibacteriaceae</taxon>
        <taxon>Brevibacterium</taxon>
    </lineage>
</organism>
<dbReference type="Proteomes" id="UP001501791">
    <property type="component" value="Unassembled WGS sequence"/>
</dbReference>
<name>A0ABN2BZX3_9MICO</name>
<protein>
    <submittedName>
        <fullName evidence="2">Uncharacterized protein</fullName>
    </submittedName>
</protein>
<gene>
    <name evidence="2" type="ORF">GCM10009691_26110</name>
</gene>
<evidence type="ECO:0000313" key="2">
    <source>
        <dbReference type="EMBL" id="GAA1550319.1"/>
    </source>
</evidence>
<dbReference type="RefSeq" id="WP_346036416.1">
    <property type="nucleotide sequence ID" value="NZ_BAAALY010000012.1"/>
</dbReference>
<reference evidence="2 3" key="1">
    <citation type="journal article" date="2019" name="Int. J. Syst. Evol. Microbiol.">
        <title>The Global Catalogue of Microorganisms (GCM) 10K type strain sequencing project: providing services to taxonomists for standard genome sequencing and annotation.</title>
        <authorList>
            <consortium name="The Broad Institute Genomics Platform"/>
            <consortium name="The Broad Institute Genome Sequencing Center for Infectious Disease"/>
            <person name="Wu L."/>
            <person name="Ma J."/>
        </authorList>
    </citation>
    <scope>NUCLEOTIDE SEQUENCE [LARGE SCALE GENOMIC DNA]</scope>
    <source>
        <strain evidence="2 3">JCM 13319</strain>
    </source>
</reference>
<feature type="compositionally biased region" description="Low complexity" evidence="1">
    <location>
        <begin position="330"/>
        <end position="345"/>
    </location>
</feature>
<evidence type="ECO:0000313" key="3">
    <source>
        <dbReference type="Proteomes" id="UP001501791"/>
    </source>
</evidence>
<proteinExistence type="predicted"/>
<keyword evidence="3" id="KW-1185">Reference proteome</keyword>
<feature type="region of interest" description="Disordered" evidence="1">
    <location>
        <begin position="312"/>
        <end position="345"/>
    </location>
</feature>
<accession>A0ABN2BZX3</accession>
<feature type="compositionally biased region" description="Basic and acidic residues" evidence="1">
    <location>
        <begin position="313"/>
        <end position="329"/>
    </location>
</feature>
<comment type="caution">
    <text evidence="2">The sequence shown here is derived from an EMBL/GenBank/DDBJ whole genome shotgun (WGS) entry which is preliminary data.</text>
</comment>
<dbReference type="EMBL" id="BAAALY010000012">
    <property type="protein sequence ID" value="GAA1550319.1"/>
    <property type="molecule type" value="Genomic_DNA"/>
</dbReference>